<dbReference type="EMBL" id="LQXA01000019">
    <property type="protein sequence ID" value="KZC95809.1"/>
    <property type="molecule type" value="Genomic_DNA"/>
</dbReference>
<name>A0A154V3I0_9MICO</name>
<dbReference type="OrthoDB" id="4268837at2"/>
<keyword evidence="2" id="KW-0238">DNA-binding</keyword>
<evidence type="ECO:0000259" key="4">
    <source>
        <dbReference type="PROSITE" id="PS50932"/>
    </source>
</evidence>
<gene>
    <name evidence="5" type="ORF">AWH51_06750</name>
</gene>
<evidence type="ECO:0000256" key="1">
    <source>
        <dbReference type="ARBA" id="ARBA00023015"/>
    </source>
</evidence>
<dbReference type="Pfam" id="PF13377">
    <property type="entry name" value="Peripla_BP_3"/>
    <property type="match status" value="1"/>
</dbReference>
<protein>
    <submittedName>
        <fullName evidence="5">LacI family transcriptional regulator</fullName>
    </submittedName>
</protein>
<dbReference type="InterPro" id="IPR010982">
    <property type="entry name" value="Lambda_DNA-bd_dom_sf"/>
</dbReference>
<feature type="domain" description="HTH lacI-type" evidence="4">
    <location>
        <begin position="1"/>
        <end position="51"/>
    </location>
</feature>
<dbReference type="SUPFAM" id="SSF53822">
    <property type="entry name" value="Periplasmic binding protein-like I"/>
    <property type="match status" value="1"/>
</dbReference>
<dbReference type="CDD" id="cd06267">
    <property type="entry name" value="PBP1_LacI_sugar_binding-like"/>
    <property type="match status" value="1"/>
</dbReference>
<dbReference type="InterPro" id="IPR028082">
    <property type="entry name" value="Peripla_BP_I"/>
</dbReference>
<dbReference type="PANTHER" id="PTHR30146:SF109">
    <property type="entry name" value="HTH-TYPE TRANSCRIPTIONAL REGULATOR GALS"/>
    <property type="match status" value="1"/>
</dbReference>
<evidence type="ECO:0000256" key="3">
    <source>
        <dbReference type="ARBA" id="ARBA00023163"/>
    </source>
</evidence>
<dbReference type="RefSeq" id="WP_063071041.1">
    <property type="nucleotide sequence ID" value="NZ_LQXA01000019.1"/>
</dbReference>
<dbReference type="CDD" id="cd01392">
    <property type="entry name" value="HTH_LacI"/>
    <property type="match status" value="1"/>
</dbReference>
<keyword evidence="3" id="KW-0804">Transcription</keyword>
<dbReference type="Pfam" id="PF00356">
    <property type="entry name" value="LacI"/>
    <property type="match status" value="1"/>
</dbReference>
<reference evidence="5 6" key="1">
    <citation type="submission" date="2016-01" db="EMBL/GenBank/DDBJ databases">
        <title>Draft genome sequence of Clavibacter michiganensis subsp. tessellarius DOAB 609.</title>
        <authorList>
            <person name="Tambong J.T."/>
        </authorList>
    </citation>
    <scope>NUCLEOTIDE SEQUENCE [LARGE SCALE GENOMIC DNA]</scope>
    <source>
        <strain evidence="5 6">DOAB 609</strain>
    </source>
</reference>
<evidence type="ECO:0000256" key="2">
    <source>
        <dbReference type="ARBA" id="ARBA00023125"/>
    </source>
</evidence>
<comment type="caution">
    <text evidence="5">The sequence shown here is derived from an EMBL/GenBank/DDBJ whole genome shotgun (WGS) entry which is preliminary data.</text>
</comment>
<keyword evidence="1" id="KW-0805">Transcription regulation</keyword>
<accession>A0A154V3I0</accession>
<dbReference type="PANTHER" id="PTHR30146">
    <property type="entry name" value="LACI-RELATED TRANSCRIPTIONAL REPRESSOR"/>
    <property type="match status" value="1"/>
</dbReference>
<dbReference type="GO" id="GO:0000976">
    <property type="term" value="F:transcription cis-regulatory region binding"/>
    <property type="evidence" value="ECO:0007669"/>
    <property type="project" value="TreeGrafter"/>
</dbReference>
<proteinExistence type="predicted"/>
<evidence type="ECO:0000313" key="5">
    <source>
        <dbReference type="EMBL" id="KZC95809.1"/>
    </source>
</evidence>
<dbReference type="InterPro" id="IPR000843">
    <property type="entry name" value="HTH_LacI"/>
</dbReference>
<dbReference type="Proteomes" id="UP000076218">
    <property type="component" value="Unassembled WGS sequence"/>
</dbReference>
<dbReference type="SMART" id="SM00354">
    <property type="entry name" value="HTH_LACI"/>
    <property type="match status" value="1"/>
</dbReference>
<dbReference type="AlphaFoldDB" id="A0A154V3I0"/>
<evidence type="ECO:0000313" key="6">
    <source>
        <dbReference type="Proteomes" id="UP000076218"/>
    </source>
</evidence>
<sequence length="325" mass="34057">MVGALAGVSRATVSRVVNGSGKVAPGAVAAVQAAIAQLDYVPNRAARSLAGRRTNALALVMPEQTARVFADPFFASLIQGAMTHLAATEHTLTLLISSPAQAEKTRRFLLGGNVDGVLVVSHHSGDATFSGLRDRLPVVFAGRPLREDDRDAPTVDVDNVGAARVATEHLIARGRTRIATVAGRQDMPAGIDRLRGFRQAMAAAGLDPTRVAVGDFSPASGADAMRALLARGEPIDGVFAASDRMAAGVYTALREHGLRVPEDVGVVGFDDDYLAESAVPPLTTVRQPSQEFGRTMAEVLVRLVAGEDVDPLTLVPTTLVVRQSS</sequence>
<dbReference type="PROSITE" id="PS50932">
    <property type="entry name" value="HTH_LACI_2"/>
    <property type="match status" value="1"/>
</dbReference>
<dbReference type="GO" id="GO:0003700">
    <property type="term" value="F:DNA-binding transcription factor activity"/>
    <property type="evidence" value="ECO:0007669"/>
    <property type="project" value="TreeGrafter"/>
</dbReference>
<organism evidence="5 6">
    <name type="scientific">Clavibacter tessellarius</name>
    <dbReference type="NCBI Taxonomy" id="31965"/>
    <lineage>
        <taxon>Bacteria</taxon>
        <taxon>Bacillati</taxon>
        <taxon>Actinomycetota</taxon>
        <taxon>Actinomycetes</taxon>
        <taxon>Micrococcales</taxon>
        <taxon>Microbacteriaceae</taxon>
        <taxon>Clavibacter</taxon>
    </lineage>
</organism>
<dbReference type="SUPFAM" id="SSF47413">
    <property type="entry name" value="lambda repressor-like DNA-binding domains"/>
    <property type="match status" value="1"/>
</dbReference>
<dbReference type="InterPro" id="IPR046335">
    <property type="entry name" value="LacI/GalR-like_sensor"/>
</dbReference>
<dbReference type="Gene3D" id="3.40.50.2300">
    <property type="match status" value="2"/>
</dbReference>
<dbReference type="STRING" id="31965.AWH51_06750"/>
<dbReference type="Gene3D" id="1.10.260.40">
    <property type="entry name" value="lambda repressor-like DNA-binding domains"/>
    <property type="match status" value="1"/>
</dbReference>